<comment type="cofactor">
    <cofactor evidence="2">
        <name>FAD</name>
        <dbReference type="ChEBI" id="CHEBI:57692"/>
    </cofactor>
</comment>
<keyword evidence="10" id="KW-0560">Oxidoreductase</keyword>
<evidence type="ECO:0000256" key="1">
    <source>
        <dbReference type="ARBA" id="ARBA00001917"/>
    </source>
</evidence>
<evidence type="ECO:0000313" key="12">
    <source>
        <dbReference type="EnsemblMetazoa" id="CJA42755.1"/>
    </source>
</evidence>
<dbReference type="Proteomes" id="UP000005237">
    <property type="component" value="Unassembled WGS sequence"/>
</dbReference>
<reference evidence="12" key="2">
    <citation type="submission" date="2022-06" db="UniProtKB">
        <authorList>
            <consortium name="EnsemblMetazoa"/>
        </authorList>
    </citation>
    <scope>IDENTIFICATION</scope>
    <source>
        <strain evidence="12">DF5081</strain>
    </source>
</reference>
<evidence type="ECO:0000256" key="5">
    <source>
        <dbReference type="ARBA" id="ARBA00022490"/>
    </source>
</evidence>
<evidence type="ECO:0000256" key="3">
    <source>
        <dbReference type="ARBA" id="ARBA00004496"/>
    </source>
</evidence>
<name>A0A8R1IT65_CAEJA</name>
<keyword evidence="8" id="KW-0274">FAD</keyword>
<evidence type="ECO:0000256" key="10">
    <source>
        <dbReference type="ARBA" id="ARBA00023002"/>
    </source>
</evidence>
<evidence type="ECO:0000256" key="7">
    <source>
        <dbReference type="ARBA" id="ARBA00022643"/>
    </source>
</evidence>
<dbReference type="GO" id="GO:0033787">
    <property type="term" value="F:cyanocobalamin reductase (cyanide-eliminating) (NADP+) activity"/>
    <property type="evidence" value="ECO:0007669"/>
    <property type="project" value="TreeGrafter"/>
</dbReference>
<evidence type="ECO:0000256" key="9">
    <source>
        <dbReference type="ARBA" id="ARBA00022857"/>
    </source>
</evidence>
<protein>
    <recommendedName>
        <fullName evidence="11">Cyanocobalamin reductase (cyanide-eliminating)</fullName>
    </recommendedName>
</protein>
<proteinExistence type="inferred from homology"/>
<keyword evidence="6" id="KW-0285">Flavoprotein</keyword>
<sequence length="109" mass="12564">MSLSIQKFIGLSLHPTCGGHFAFRSVLIFPNVLIPEYRESVPPSILSAHEEVREALEKFNYNWKDSGFRDFGNPTTRYSTTQMEFFGRPVAERWEVLRPWIEGGAKDID</sequence>
<evidence type="ECO:0000256" key="6">
    <source>
        <dbReference type="ARBA" id="ARBA00022630"/>
    </source>
</evidence>
<evidence type="ECO:0000313" key="13">
    <source>
        <dbReference type="Proteomes" id="UP000005237"/>
    </source>
</evidence>
<dbReference type="EnsemblMetazoa" id="CJA42755.1">
    <property type="protein sequence ID" value="CJA42755.1"/>
    <property type="gene ID" value="WBGene00218603"/>
</dbReference>
<evidence type="ECO:0000256" key="4">
    <source>
        <dbReference type="ARBA" id="ARBA00007762"/>
    </source>
</evidence>
<dbReference type="PANTHER" id="PTHR31457">
    <property type="entry name" value="METHYLMALONIC ACIDURIA AND HOMOCYSTINURIA TYPE C PROTEIN"/>
    <property type="match status" value="1"/>
</dbReference>
<organism evidence="12 13">
    <name type="scientific">Caenorhabditis japonica</name>
    <dbReference type="NCBI Taxonomy" id="281687"/>
    <lineage>
        <taxon>Eukaryota</taxon>
        <taxon>Metazoa</taxon>
        <taxon>Ecdysozoa</taxon>
        <taxon>Nematoda</taxon>
        <taxon>Chromadorea</taxon>
        <taxon>Rhabditida</taxon>
        <taxon>Rhabditina</taxon>
        <taxon>Rhabditomorpha</taxon>
        <taxon>Rhabditoidea</taxon>
        <taxon>Rhabditidae</taxon>
        <taxon>Peloderinae</taxon>
        <taxon>Caenorhabditis</taxon>
    </lineage>
</organism>
<reference evidence="13" key="1">
    <citation type="submission" date="2010-08" db="EMBL/GenBank/DDBJ databases">
        <authorList>
            <consortium name="Caenorhabditis japonica Sequencing Consortium"/>
            <person name="Wilson R.K."/>
        </authorList>
    </citation>
    <scope>NUCLEOTIDE SEQUENCE [LARGE SCALE GENOMIC DNA]</scope>
    <source>
        <strain evidence="13">DF5081</strain>
    </source>
</reference>
<evidence type="ECO:0000256" key="11">
    <source>
        <dbReference type="ARBA" id="ARBA00031313"/>
    </source>
</evidence>
<dbReference type="PANTHER" id="PTHR31457:SF2">
    <property type="entry name" value="CYANOCOBALAMIN REDUCTASE _ ALKYLCOBALAMIN DEALKYLASE"/>
    <property type="match status" value="1"/>
</dbReference>
<dbReference type="GO" id="GO:0009235">
    <property type="term" value="P:cobalamin metabolic process"/>
    <property type="evidence" value="ECO:0007669"/>
    <property type="project" value="TreeGrafter"/>
</dbReference>
<keyword evidence="13" id="KW-1185">Reference proteome</keyword>
<keyword evidence="9" id="KW-0521">NADP</keyword>
<dbReference type="GO" id="GO:0071949">
    <property type="term" value="F:FAD binding"/>
    <property type="evidence" value="ECO:0007669"/>
    <property type="project" value="TreeGrafter"/>
</dbReference>
<comment type="subcellular location">
    <subcellularLocation>
        <location evidence="3">Cytoplasm</location>
    </subcellularLocation>
</comment>
<accession>A0A8R1IT65</accession>
<dbReference type="Pfam" id="PF16690">
    <property type="entry name" value="MMACHC"/>
    <property type="match status" value="1"/>
</dbReference>
<dbReference type="GO" id="GO:0005737">
    <property type="term" value="C:cytoplasm"/>
    <property type="evidence" value="ECO:0007669"/>
    <property type="project" value="UniProtKB-SubCell"/>
</dbReference>
<keyword evidence="5" id="KW-0963">Cytoplasm</keyword>
<keyword evidence="7" id="KW-0288">FMN</keyword>
<comment type="cofactor">
    <cofactor evidence="1">
        <name>FMN</name>
        <dbReference type="ChEBI" id="CHEBI:58210"/>
    </cofactor>
</comment>
<comment type="similarity">
    <text evidence="4">Belongs to the MMACHC family.</text>
</comment>
<evidence type="ECO:0000256" key="8">
    <source>
        <dbReference type="ARBA" id="ARBA00022827"/>
    </source>
</evidence>
<dbReference type="InterPro" id="IPR032037">
    <property type="entry name" value="MMACHC"/>
</dbReference>
<dbReference type="GO" id="GO:0032451">
    <property type="term" value="F:demethylase activity"/>
    <property type="evidence" value="ECO:0007669"/>
    <property type="project" value="TreeGrafter"/>
</dbReference>
<dbReference type="AlphaFoldDB" id="A0A8R1IT65"/>
<evidence type="ECO:0000256" key="2">
    <source>
        <dbReference type="ARBA" id="ARBA00001974"/>
    </source>
</evidence>